<evidence type="ECO:0000313" key="1">
    <source>
        <dbReference type="EMBL" id="TGL61761.1"/>
    </source>
</evidence>
<dbReference type="Pfam" id="PF10698">
    <property type="entry name" value="DUF2505"/>
    <property type="match status" value="1"/>
</dbReference>
<evidence type="ECO:0000313" key="2">
    <source>
        <dbReference type="Proteomes" id="UP000297693"/>
    </source>
</evidence>
<name>A0A4V3JRU5_9LEPT</name>
<gene>
    <name evidence="1" type="ORF">EHQ58_03855</name>
</gene>
<proteinExistence type="predicted"/>
<keyword evidence="2" id="KW-1185">Reference proteome</keyword>
<dbReference type="RefSeq" id="WP_135622198.1">
    <property type="nucleotide sequence ID" value="NZ_RQGD01000014.1"/>
</dbReference>
<organism evidence="1 2">
    <name type="scientific">Leptospira ognonensis</name>
    <dbReference type="NCBI Taxonomy" id="2484945"/>
    <lineage>
        <taxon>Bacteria</taxon>
        <taxon>Pseudomonadati</taxon>
        <taxon>Spirochaetota</taxon>
        <taxon>Spirochaetia</taxon>
        <taxon>Leptospirales</taxon>
        <taxon>Leptospiraceae</taxon>
        <taxon>Leptospira</taxon>
    </lineage>
</organism>
<dbReference type="EMBL" id="RQGD01000014">
    <property type="protein sequence ID" value="TGL61761.1"/>
    <property type="molecule type" value="Genomic_DNA"/>
</dbReference>
<dbReference type="OrthoDB" id="336942at2"/>
<dbReference type="Proteomes" id="UP000297693">
    <property type="component" value="Unassembled WGS sequence"/>
</dbReference>
<comment type="caution">
    <text evidence="1">The sequence shown here is derived from an EMBL/GenBank/DDBJ whole genome shotgun (WGS) entry which is preliminary data.</text>
</comment>
<sequence>MKYKVTHAFSVSLEKLLHAREERYQHLDQFPDLKNVTLIEEKKEGNIITQKRKVSLEGSLPAVLQAALSDLSLLEESTFDTTTNTHVFKISPPGKDNVFIIKGKSVYQSTGANASERSYEVEVISGLLFVSPIVEKAIEEIHKHSLEKDRNSIAKFLGLET</sequence>
<dbReference type="InterPro" id="IPR019639">
    <property type="entry name" value="DUF2505"/>
</dbReference>
<accession>A0A4V3JRU5</accession>
<dbReference type="AlphaFoldDB" id="A0A4V3JRU5"/>
<reference evidence="1" key="1">
    <citation type="journal article" date="2019" name="PLoS Negl. Trop. Dis.">
        <title>Revisiting the worldwide diversity of Leptospira species in the environment.</title>
        <authorList>
            <person name="Vincent A.T."/>
            <person name="Schiettekatte O."/>
            <person name="Bourhy P."/>
            <person name="Veyrier F.J."/>
            <person name="Picardeau M."/>
        </authorList>
    </citation>
    <scope>NUCLEOTIDE SEQUENCE [LARGE SCALE GENOMIC DNA]</scope>
    <source>
        <strain evidence="1">201702476</strain>
    </source>
</reference>
<protein>
    <submittedName>
        <fullName evidence="1">DUF2505 family protein</fullName>
    </submittedName>
</protein>